<dbReference type="GO" id="GO:0043093">
    <property type="term" value="P:FtsZ-dependent cytokinesis"/>
    <property type="evidence" value="ECO:0007669"/>
    <property type="project" value="InterPro"/>
</dbReference>
<feature type="coiled-coil region" evidence="2">
    <location>
        <begin position="7"/>
        <end position="55"/>
    </location>
</feature>
<dbReference type="Proteomes" id="UP000016646">
    <property type="component" value="Unassembled WGS sequence"/>
</dbReference>
<dbReference type="GO" id="GO:0005737">
    <property type="term" value="C:cytoplasm"/>
    <property type="evidence" value="ECO:0007669"/>
    <property type="project" value="InterPro"/>
</dbReference>
<dbReference type="Gene3D" id="1.20.5.340">
    <property type="match status" value="1"/>
</dbReference>
<dbReference type="Pfam" id="PF06005">
    <property type="entry name" value="ZapB"/>
    <property type="match status" value="1"/>
</dbReference>
<dbReference type="RefSeq" id="WP_021329984.1">
    <property type="nucleotide sequence ID" value="NZ_AUZJ01000017.1"/>
</dbReference>
<evidence type="ECO:0000313" key="7">
    <source>
        <dbReference type="Proteomes" id="UP000016646"/>
    </source>
</evidence>
<accession>U1FMT6</accession>
<dbReference type="OrthoDB" id="363240at2"/>
<evidence type="ECO:0000256" key="3">
    <source>
        <dbReference type="SAM" id="MobiDB-lite"/>
    </source>
</evidence>
<evidence type="ECO:0000313" key="5">
    <source>
        <dbReference type="EMBL" id="ERK05019.1"/>
    </source>
</evidence>
<dbReference type="InterPro" id="IPR009252">
    <property type="entry name" value="Cell_div_ZapB"/>
</dbReference>
<dbReference type="STRING" id="1125725.HMPREF1325_1649"/>
<evidence type="ECO:0000313" key="4">
    <source>
        <dbReference type="EMBL" id="ERF61143.1"/>
    </source>
</evidence>
<dbReference type="SUPFAM" id="SSF57997">
    <property type="entry name" value="Tropomyosin"/>
    <property type="match status" value="1"/>
</dbReference>
<evidence type="ECO:0008006" key="8">
    <source>
        <dbReference type="Google" id="ProtNLM"/>
    </source>
</evidence>
<evidence type="ECO:0000256" key="2">
    <source>
        <dbReference type="SAM" id="Coils"/>
    </source>
</evidence>
<proteinExistence type="predicted"/>
<reference evidence="6 7" key="1">
    <citation type="submission" date="2013-08" db="EMBL/GenBank/DDBJ databases">
        <authorList>
            <person name="Durkin A.S."/>
            <person name="Haft D.R."/>
            <person name="McCorrison J."/>
            <person name="Torralba M."/>
            <person name="Gillis M."/>
            <person name="Haft D.H."/>
            <person name="Methe B."/>
            <person name="Sutton G."/>
            <person name="Nelson K.E."/>
        </authorList>
    </citation>
    <scope>NUCLEOTIDE SEQUENCE [LARGE SCALE GENOMIC DNA]</scope>
    <source>
        <strain evidence="5 7">ATCC 35536</strain>
        <strain evidence="4 6">VPI DR56BR1116</strain>
    </source>
</reference>
<dbReference type="EMBL" id="AUZJ01000017">
    <property type="protein sequence ID" value="ERF61143.1"/>
    <property type="molecule type" value="Genomic_DNA"/>
</dbReference>
<dbReference type="EMBL" id="AVQI01000006">
    <property type="protein sequence ID" value="ERK05019.1"/>
    <property type="molecule type" value="Genomic_DNA"/>
</dbReference>
<feature type="region of interest" description="Disordered" evidence="3">
    <location>
        <begin position="81"/>
        <end position="118"/>
    </location>
</feature>
<dbReference type="GO" id="GO:0090529">
    <property type="term" value="P:cell septum assembly"/>
    <property type="evidence" value="ECO:0007669"/>
    <property type="project" value="InterPro"/>
</dbReference>
<evidence type="ECO:0000256" key="1">
    <source>
        <dbReference type="ARBA" id="ARBA00023054"/>
    </source>
</evidence>
<dbReference type="PATRIC" id="fig|1125725.3.peg.934"/>
<dbReference type="eggNOG" id="ENOG502ZM78">
    <property type="taxonomic scope" value="Bacteria"/>
</dbReference>
<keyword evidence="1 2" id="KW-0175">Coiled coil</keyword>
<evidence type="ECO:0000313" key="6">
    <source>
        <dbReference type="Proteomes" id="UP000016412"/>
    </source>
</evidence>
<comment type="caution">
    <text evidence="4">The sequence shown here is derived from an EMBL/GenBank/DDBJ whole genome shotgun (WGS) entry which is preliminary data.</text>
</comment>
<keyword evidence="7" id="KW-1185">Reference proteome</keyword>
<gene>
    <name evidence="5" type="ORF">HMPREF0860_0679</name>
    <name evidence="4" type="ORF">HMPREF1325_1649</name>
</gene>
<organism evidence="4 6">
    <name type="scientific">Treponema socranskii subsp. socranskii VPI DR56BR1116 = ATCC 35536</name>
    <dbReference type="NCBI Taxonomy" id="1125725"/>
    <lineage>
        <taxon>Bacteria</taxon>
        <taxon>Pseudomonadati</taxon>
        <taxon>Spirochaetota</taxon>
        <taxon>Spirochaetia</taxon>
        <taxon>Spirochaetales</taxon>
        <taxon>Treponemataceae</taxon>
        <taxon>Treponema</taxon>
    </lineage>
</organism>
<dbReference type="Proteomes" id="UP000016412">
    <property type="component" value="Unassembled WGS sequence"/>
</dbReference>
<dbReference type="AlphaFoldDB" id="U1FMT6"/>
<feature type="compositionally biased region" description="Low complexity" evidence="3">
    <location>
        <begin position="82"/>
        <end position="100"/>
    </location>
</feature>
<sequence>MISLDQILLLERKVESAVEKISQLQSENDALRTKCTELTNALADKSERLSSIEQDQSKIENGILKALDRLNSIENSVLRAGSAASAAKSPQSPKAPQSAPVRAAEPKKAEDDGQFDIF</sequence>
<name>U1FMT6_TRESO</name>
<protein>
    <recommendedName>
        <fullName evidence="8">Cell division protein ZapB</fullName>
    </recommendedName>
</protein>